<reference evidence="3" key="2">
    <citation type="submission" date="2023-02" db="EMBL/GenBank/DDBJ databases">
        <authorList>
            <person name="Swenson N.G."/>
            <person name="Wegrzyn J.L."/>
            <person name="Mcevoy S.L."/>
        </authorList>
    </citation>
    <scope>NUCLEOTIDE SEQUENCE</scope>
    <source>
        <strain evidence="3">91603</strain>
        <tissue evidence="3">Leaf</tissue>
    </source>
</reference>
<keyword evidence="4" id="KW-1185">Reference proteome</keyword>
<dbReference type="Gene3D" id="2.40.70.10">
    <property type="entry name" value="Acid Proteases"/>
    <property type="match status" value="1"/>
</dbReference>
<dbReference type="PROSITE" id="PS50175">
    <property type="entry name" value="ASP_PROT_RETROV"/>
    <property type="match status" value="1"/>
</dbReference>
<evidence type="ECO:0000259" key="2">
    <source>
        <dbReference type="PROSITE" id="PS50175"/>
    </source>
</evidence>
<evidence type="ECO:0000313" key="4">
    <source>
        <dbReference type="Proteomes" id="UP001064489"/>
    </source>
</evidence>
<sequence length="158" mass="17900">MSAEYYAEKIGFQLATDAEKCFKTSKRMEVSIFYNNLLDSMEAEGNLDFYFDRLEHPIDGDYDDGEEFKYDVVESNASVDLQLVNNQTLLATFFDQILDGSYPYKFARLMWVVMEINGEILTTLLDTGSSRNLLAKAVVDLLGIQPQPYSSMIQGVNG</sequence>
<comment type="caution">
    <text evidence="3">The sequence shown here is derived from an EMBL/GenBank/DDBJ whole genome shotgun (WGS) entry which is preliminary data.</text>
</comment>
<keyword evidence="1" id="KW-0378">Hydrolase</keyword>
<evidence type="ECO:0000313" key="3">
    <source>
        <dbReference type="EMBL" id="KAI9154160.1"/>
    </source>
</evidence>
<dbReference type="InterPro" id="IPR001995">
    <property type="entry name" value="Peptidase_A2_cat"/>
</dbReference>
<reference evidence="3" key="1">
    <citation type="journal article" date="2022" name="Plant J.">
        <title>Strategies of tolerance reflected in two North American maple genomes.</title>
        <authorList>
            <person name="McEvoy S.L."/>
            <person name="Sezen U.U."/>
            <person name="Trouern-Trend A."/>
            <person name="McMahon S.M."/>
            <person name="Schaberg P.G."/>
            <person name="Yang J."/>
            <person name="Wegrzyn J.L."/>
            <person name="Swenson N.G."/>
        </authorList>
    </citation>
    <scope>NUCLEOTIDE SEQUENCE</scope>
    <source>
        <strain evidence="3">91603</strain>
    </source>
</reference>
<dbReference type="GO" id="GO:0006508">
    <property type="term" value="P:proteolysis"/>
    <property type="evidence" value="ECO:0007669"/>
    <property type="project" value="InterPro"/>
</dbReference>
<dbReference type="AlphaFoldDB" id="A0AAD5NFZ2"/>
<dbReference type="GO" id="GO:0004190">
    <property type="term" value="F:aspartic-type endopeptidase activity"/>
    <property type="evidence" value="ECO:0007669"/>
    <property type="project" value="InterPro"/>
</dbReference>
<dbReference type="SUPFAM" id="SSF50630">
    <property type="entry name" value="Acid proteases"/>
    <property type="match status" value="1"/>
</dbReference>
<gene>
    <name evidence="3" type="ORF">LWI28_021819</name>
</gene>
<proteinExistence type="predicted"/>
<organism evidence="3 4">
    <name type="scientific">Acer negundo</name>
    <name type="common">Box elder</name>
    <dbReference type="NCBI Taxonomy" id="4023"/>
    <lineage>
        <taxon>Eukaryota</taxon>
        <taxon>Viridiplantae</taxon>
        <taxon>Streptophyta</taxon>
        <taxon>Embryophyta</taxon>
        <taxon>Tracheophyta</taxon>
        <taxon>Spermatophyta</taxon>
        <taxon>Magnoliopsida</taxon>
        <taxon>eudicotyledons</taxon>
        <taxon>Gunneridae</taxon>
        <taxon>Pentapetalae</taxon>
        <taxon>rosids</taxon>
        <taxon>malvids</taxon>
        <taxon>Sapindales</taxon>
        <taxon>Sapindaceae</taxon>
        <taxon>Hippocastanoideae</taxon>
        <taxon>Acereae</taxon>
        <taxon>Acer</taxon>
    </lineage>
</organism>
<dbReference type="Proteomes" id="UP001064489">
    <property type="component" value="Chromosome 11"/>
</dbReference>
<dbReference type="EMBL" id="JAJSOW010000108">
    <property type="protein sequence ID" value="KAI9154160.1"/>
    <property type="molecule type" value="Genomic_DNA"/>
</dbReference>
<feature type="domain" description="Peptidase A2" evidence="2">
    <location>
        <begin position="121"/>
        <end position="158"/>
    </location>
</feature>
<evidence type="ECO:0000256" key="1">
    <source>
        <dbReference type="ARBA" id="ARBA00022801"/>
    </source>
</evidence>
<protein>
    <recommendedName>
        <fullName evidence="2">Peptidase A2 domain-containing protein</fullName>
    </recommendedName>
</protein>
<name>A0AAD5NFZ2_ACENE</name>
<dbReference type="InterPro" id="IPR021109">
    <property type="entry name" value="Peptidase_aspartic_dom_sf"/>
</dbReference>
<accession>A0AAD5NFZ2</accession>